<comment type="similarity">
    <text evidence="3">Belongs to the GST superfamily.</text>
</comment>
<evidence type="ECO:0000259" key="4">
    <source>
        <dbReference type="PROSITE" id="PS50404"/>
    </source>
</evidence>
<dbReference type="EC" id="2.5.1.18" evidence="3"/>
<evidence type="ECO:0000313" key="7">
    <source>
        <dbReference type="Proteomes" id="UP000811246"/>
    </source>
</evidence>
<dbReference type="PANTHER" id="PTHR11260">
    <property type="entry name" value="GLUTATHIONE S-TRANSFERASE, GST, SUPERFAMILY, GST DOMAIN CONTAINING"/>
    <property type="match status" value="1"/>
</dbReference>
<dbReference type="Proteomes" id="UP000811246">
    <property type="component" value="Chromosome 4"/>
</dbReference>
<dbReference type="CDD" id="cd03185">
    <property type="entry name" value="GST_C_Tau"/>
    <property type="match status" value="1"/>
</dbReference>
<keyword evidence="3" id="KW-0963">Cytoplasm</keyword>
<feature type="domain" description="GST C-terminal" evidence="5">
    <location>
        <begin position="86"/>
        <end position="217"/>
    </location>
</feature>
<comment type="subcellular location">
    <subcellularLocation>
        <location evidence="3">Cytoplasm</location>
        <location evidence="3">Cytosol</location>
    </subcellularLocation>
</comment>
<dbReference type="PROSITE" id="PS50404">
    <property type="entry name" value="GST_NTER"/>
    <property type="match status" value="1"/>
</dbReference>
<dbReference type="SFLD" id="SFLDG01152">
    <property type="entry name" value="Main.3:_Omega-_and_Tau-like"/>
    <property type="match status" value="1"/>
</dbReference>
<evidence type="ECO:0000256" key="2">
    <source>
        <dbReference type="ARBA" id="ARBA00047960"/>
    </source>
</evidence>
<dbReference type="GO" id="GO:0004364">
    <property type="term" value="F:glutathione transferase activity"/>
    <property type="evidence" value="ECO:0007669"/>
    <property type="project" value="UniProtKB-UniRule"/>
</dbReference>
<dbReference type="AlphaFoldDB" id="A0A922JWS6"/>
<organism evidence="6 7">
    <name type="scientific">Carya illinoinensis</name>
    <name type="common">Pecan</name>
    <dbReference type="NCBI Taxonomy" id="32201"/>
    <lineage>
        <taxon>Eukaryota</taxon>
        <taxon>Viridiplantae</taxon>
        <taxon>Streptophyta</taxon>
        <taxon>Embryophyta</taxon>
        <taxon>Tracheophyta</taxon>
        <taxon>Spermatophyta</taxon>
        <taxon>Magnoliopsida</taxon>
        <taxon>eudicotyledons</taxon>
        <taxon>Gunneridae</taxon>
        <taxon>Pentapetalae</taxon>
        <taxon>rosids</taxon>
        <taxon>fabids</taxon>
        <taxon>Fagales</taxon>
        <taxon>Juglandaceae</taxon>
        <taxon>Carya</taxon>
    </lineage>
</organism>
<dbReference type="SFLD" id="SFLDG00358">
    <property type="entry name" value="Main_(cytGST)"/>
    <property type="match status" value="1"/>
</dbReference>
<keyword evidence="1 3" id="KW-0808">Transferase</keyword>
<feature type="domain" description="GST N-terminal" evidence="4">
    <location>
        <begin position="2"/>
        <end position="81"/>
    </location>
</feature>
<dbReference type="SFLD" id="SFLDS00019">
    <property type="entry name" value="Glutathione_Transferase_(cytos"/>
    <property type="match status" value="1"/>
</dbReference>
<gene>
    <name evidence="6" type="ORF">I3842_04G190800</name>
</gene>
<proteinExistence type="inferred from homology"/>
<evidence type="ECO:0000256" key="3">
    <source>
        <dbReference type="RuleBase" id="RU369102"/>
    </source>
</evidence>
<sequence length="223" mass="25748">MEEVKLLGAWPSVYGYRVIWALKLKGVKFEYVEEDLSNKSDLLLKYNPVHKKIPVLVHGGNPIAESNVIVEYIEEVWPHDSLLPDDPYEKARARFWTKFEEDKSPTFFGFFHFVGEEQEKATRDAKEVLKIIEDHGLGDRQFFGGNKIGLTDLAFGWLAAGWLDVMEEAVGVKLMEANSFPRLHAWTKRFKEVPVIKENLPARDDMLPYFKRLRQIFIASSTS</sequence>
<dbReference type="InterPro" id="IPR004045">
    <property type="entry name" value="Glutathione_S-Trfase_N"/>
</dbReference>
<evidence type="ECO:0000259" key="5">
    <source>
        <dbReference type="PROSITE" id="PS50405"/>
    </source>
</evidence>
<comment type="function">
    <text evidence="3">Is involved in the conjugation of reduced glutathione to a wide number of exogenous and endogenous hydrophobic electrophiles.</text>
</comment>
<dbReference type="Pfam" id="PF02798">
    <property type="entry name" value="GST_N"/>
    <property type="match status" value="1"/>
</dbReference>
<dbReference type="GO" id="GO:0006749">
    <property type="term" value="P:glutathione metabolic process"/>
    <property type="evidence" value="ECO:0007669"/>
    <property type="project" value="InterPro"/>
</dbReference>
<dbReference type="InterPro" id="IPR058268">
    <property type="entry name" value="DUF7962"/>
</dbReference>
<dbReference type="EMBL" id="CM031828">
    <property type="protein sequence ID" value="KAG6719212.1"/>
    <property type="molecule type" value="Genomic_DNA"/>
</dbReference>
<evidence type="ECO:0000256" key="1">
    <source>
        <dbReference type="ARBA" id="ARBA00022679"/>
    </source>
</evidence>
<dbReference type="FunFam" id="1.20.1050.10:FF:000012">
    <property type="entry name" value="Tau class glutathione S-transferase"/>
    <property type="match status" value="1"/>
</dbReference>
<dbReference type="GO" id="GO:0005829">
    <property type="term" value="C:cytosol"/>
    <property type="evidence" value="ECO:0007669"/>
    <property type="project" value="UniProtKB-SubCell"/>
</dbReference>
<dbReference type="InterPro" id="IPR040079">
    <property type="entry name" value="Glutathione_S-Trfase"/>
</dbReference>
<reference evidence="6" key="1">
    <citation type="submission" date="2021-01" db="EMBL/GenBank/DDBJ databases">
        <authorList>
            <person name="Lovell J.T."/>
            <person name="Bentley N."/>
            <person name="Bhattarai G."/>
            <person name="Jenkins J.W."/>
            <person name="Sreedasyam A."/>
            <person name="Alarcon Y."/>
            <person name="Bock C."/>
            <person name="Boston L."/>
            <person name="Carlson J."/>
            <person name="Cervantes K."/>
            <person name="Clermont K."/>
            <person name="Krom N."/>
            <person name="Kubenka K."/>
            <person name="Mamidi S."/>
            <person name="Mattison C."/>
            <person name="Monteros M."/>
            <person name="Pisani C."/>
            <person name="Plott C."/>
            <person name="Rajasekar S."/>
            <person name="Rhein H.S."/>
            <person name="Rohla C."/>
            <person name="Song M."/>
            <person name="Hilaire R.S."/>
            <person name="Shu S."/>
            <person name="Wells L."/>
            <person name="Wang X."/>
            <person name="Webber J."/>
            <person name="Heerema R.J."/>
            <person name="Klein P."/>
            <person name="Conner P."/>
            <person name="Grauke L."/>
            <person name="Grimwood J."/>
            <person name="Schmutz J."/>
            <person name="Randall J.J."/>
        </authorList>
    </citation>
    <scope>NUCLEOTIDE SEQUENCE</scope>
    <source>
        <tissue evidence="6">Leaf</tissue>
    </source>
</reference>
<name>A0A922JWS6_CARIL</name>
<protein>
    <recommendedName>
        <fullName evidence="3">Glutathione S-transferase</fullName>
        <ecNumber evidence="3">2.5.1.18</ecNumber>
    </recommendedName>
</protein>
<dbReference type="PANTHER" id="PTHR11260:SF676">
    <property type="entry name" value="GLUTATHIONE S-TRANSFERASE U8"/>
    <property type="match status" value="1"/>
</dbReference>
<comment type="caution">
    <text evidence="6">The sequence shown here is derived from an EMBL/GenBank/DDBJ whole genome shotgun (WGS) entry which is preliminary data.</text>
</comment>
<dbReference type="InterPro" id="IPR045073">
    <property type="entry name" value="Omega/Tau-like"/>
</dbReference>
<dbReference type="CDD" id="cd03058">
    <property type="entry name" value="GST_N_Tau"/>
    <property type="match status" value="1"/>
</dbReference>
<dbReference type="InterPro" id="IPR010987">
    <property type="entry name" value="Glutathione-S-Trfase_C-like"/>
</dbReference>
<dbReference type="FunFam" id="3.40.30.10:FF:000014">
    <property type="entry name" value="Tau class glutathione S-transferase"/>
    <property type="match status" value="1"/>
</dbReference>
<dbReference type="Pfam" id="PF25907">
    <property type="entry name" value="DUF7962"/>
    <property type="match status" value="1"/>
</dbReference>
<dbReference type="PROSITE" id="PS50405">
    <property type="entry name" value="GST_CTER"/>
    <property type="match status" value="1"/>
</dbReference>
<evidence type="ECO:0000313" key="6">
    <source>
        <dbReference type="EMBL" id="KAG6719212.1"/>
    </source>
</evidence>
<dbReference type="InterPro" id="IPR045074">
    <property type="entry name" value="GST_C_Tau"/>
</dbReference>
<accession>A0A922JWS6</accession>
<comment type="catalytic activity">
    <reaction evidence="2 3">
        <text>RX + glutathione = an S-substituted glutathione + a halide anion + H(+)</text>
        <dbReference type="Rhea" id="RHEA:16437"/>
        <dbReference type="ChEBI" id="CHEBI:15378"/>
        <dbReference type="ChEBI" id="CHEBI:16042"/>
        <dbReference type="ChEBI" id="CHEBI:17792"/>
        <dbReference type="ChEBI" id="CHEBI:57925"/>
        <dbReference type="ChEBI" id="CHEBI:90779"/>
        <dbReference type="EC" id="2.5.1.18"/>
    </reaction>
</comment>